<dbReference type="InterPro" id="IPR045211">
    <property type="entry name" value="TFP11/STIP/Ntr1"/>
</dbReference>
<feature type="compositionally biased region" description="Basic residues" evidence="2">
    <location>
        <begin position="1"/>
        <end position="10"/>
    </location>
</feature>
<feature type="region of interest" description="Disordered" evidence="2">
    <location>
        <begin position="85"/>
        <end position="147"/>
    </location>
</feature>
<keyword evidence="5" id="KW-1185">Reference proteome</keyword>
<feature type="region of interest" description="Disordered" evidence="2">
    <location>
        <begin position="1"/>
        <end position="55"/>
    </location>
</feature>
<evidence type="ECO:0000256" key="1">
    <source>
        <dbReference type="ARBA" id="ARBA00010900"/>
    </source>
</evidence>
<dbReference type="Pfam" id="PF07842">
    <property type="entry name" value="GCFC"/>
    <property type="match status" value="1"/>
</dbReference>
<proteinExistence type="inferred from homology"/>
<dbReference type="GO" id="GO:0071008">
    <property type="term" value="C:U2-type post-mRNA release spliceosomal complex"/>
    <property type="evidence" value="ECO:0007669"/>
    <property type="project" value="TreeGrafter"/>
</dbReference>
<reference evidence="4" key="1">
    <citation type="submission" date="2021-03" db="EMBL/GenBank/DDBJ databases">
        <authorList>
            <person name="Tagirdzhanova G."/>
        </authorList>
    </citation>
    <scope>NUCLEOTIDE SEQUENCE</scope>
</reference>
<dbReference type="GO" id="GO:0000390">
    <property type="term" value="P:spliceosomal complex disassembly"/>
    <property type="evidence" value="ECO:0007669"/>
    <property type="project" value="InterPro"/>
</dbReference>
<dbReference type="PROSITE" id="PS50174">
    <property type="entry name" value="G_PATCH"/>
    <property type="match status" value="1"/>
</dbReference>
<feature type="region of interest" description="Disordered" evidence="2">
    <location>
        <begin position="632"/>
        <end position="665"/>
    </location>
</feature>
<dbReference type="EMBL" id="CAJPDS010000017">
    <property type="protein sequence ID" value="CAF9916008.1"/>
    <property type="molecule type" value="Genomic_DNA"/>
</dbReference>
<dbReference type="InterPro" id="IPR000467">
    <property type="entry name" value="G_patch_dom"/>
</dbReference>
<evidence type="ECO:0000259" key="3">
    <source>
        <dbReference type="PROSITE" id="PS50174"/>
    </source>
</evidence>
<gene>
    <name evidence="4" type="ORF">HETSPECPRED_002722</name>
</gene>
<organism evidence="4 5">
    <name type="scientific">Heterodermia speciosa</name>
    <dbReference type="NCBI Taxonomy" id="116794"/>
    <lineage>
        <taxon>Eukaryota</taxon>
        <taxon>Fungi</taxon>
        <taxon>Dikarya</taxon>
        <taxon>Ascomycota</taxon>
        <taxon>Pezizomycotina</taxon>
        <taxon>Lecanoromycetes</taxon>
        <taxon>OSLEUM clade</taxon>
        <taxon>Lecanoromycetidae</taxon>
        <taxon>Caliciales</taxon>
        <taxon>Physciaceae</taxon>
        <taxon>Heterodermia</taxon>
    </lineage>
</organism>
<dbReference type="Proteomes" id="UP000664521">
    <property type="component" value="Unassembled WGS sequence"/>
</dbReference>
<dbReference type="PANTHER" id="PTHR23329">
    <property type="entry name" value="TUFTELIN-INTERACTING PROTEIN 11-RELATED"/>
    <property type="match status" value="1"/>
</dbReference>
<dbReference type="OrthoDB" id="4822at2759"/>
<feature type="domain" description="G-patch" evidence="3">
    <location>
        <begin position="46"/>
        <end position="92"/>
    </location>
</feature>
<accession>A0A8H3F1U5</accession>
<sequence length="753" mass="83230">MSHFSLHRMNGKGDTGSDSDSDHRVKRRKPNPALNGTPKASPAGNPNSFAARMMAKMGHVEGQGLGASGKGRLAPIDVQLRPQGAGLGAVKEKTKQAKEEEKREASFRGEVLEDSEEEEKKRRRKLKEKRVSGISGAGTTPARPTTKYRTATEIEAAADGLKVPNVLKSIIDATTSEMKLLNGAAGLMKSYSTMVPSETEAEKIARRARRDLEAFAEEWETLSERKKYLELQESQMAAEIVEEDDEARKIEEVISAVKDLQGLSLESSDADSLTAVWEEIAAKLELIQLAYEDEVESLPLQEIAVAAIHPLFKKAMVDWRPLQEPRYLVPYLDRLSQILGIKPPSTSTDLTLGNEVPYTKPPSKSTTTYETMLYTLWLPPVRSAITNDWDPYDPSPLLALITSWQPILPAFILTSLIDNHIVHRLTTALQAWSPHRTSRKNRSTSSNQIPPHTYIFAWLPYLPPYQTSPTSNHGLLHSLRQKLKSVLSTYPIEKPPPTGLTAWQPILTSSLTHILTRHLLPRLSSHLSANLVIDPSDQDLSPLTQVLAWTIPLFSPETTAHLLVAELFPKWHQTLHLWLTSGPNYEEIGQWFQWWKEQIPEEVRCHPVTEAEWTRGLETITLALDLGPEHVATQLPPPPASSSLPAAATAPLKPPAEAIPPKNKEPVDLLPETTFRDVVEDWCAAQSLLFLPLREADPSSGMPLFRITASASGRGGAVVFLRGDVVWARGKGEGKGFAPVGLDEGLVGRAEGR</sequence>
<dbReference type="GO" id="GO:0003676">
    <property type="term" value="F:nucleic acid binding"/>
    <property type="evidence" value="ECO:0007669"/>
    <property type="project" value="InterPro"/>
</dbReference>
<feature type="compositionally biased region" description="Low complexity" evidence="2">
    <location>
        <begin position="641"/>
        <end position="651"/>
    </location>
</feature>
<dbReference type="AlphaFoldDB" id="A0A8H3F1U5"/>
<dbReference type="PANTHER" id="PTHR23329:SF1">
    <property type="entry name" value="TUFTELIN-INTERACTING PROTEIN 11"/>
    <property type="match status" value="1"/>
</dbReference>
<dbReference type="SMART" id="SM00443">
    <property type="entry name" value="G_patch"/>
    <property type="match status" value="1"/>
</dbReference>
<feature type="compositionally biased region" description="Basic and acidic residues" evidence="2">
    <location>
        <begin position="90"/>
        <end position="111"/>
    </location>
</feature>
<dbReference type="Pfam" id="PF01585">
    <property type="entry name" value="G-patch"/>
    <property type="match status" value="1"/>
</dbReference>
<dbReference type="InterPro" id="IPR022783">
    <property type="entry name" value="GCFC_dom"/>
</dbReference>
<comment type="similarity">
    <text evidence="1">Belongs to the TFP11/STIP family.</text>
</comment>
<protein>
    <recommendedName>
        <fullName evidence="3">G-patch domain-containing protein</fullName>
    </recommendedName>
</protein>
<name>A0A8H3F1U5_9LECA</name>
<evidence type="ECO:0000313" key="5">
    <source>
        <dbReference type="Proteomes" id="UP000664521"/>
    </source>
</evidence>
<comment type="caution">
    <text evidence="4">The sequence shown here is derived from an EMBL/GenBank/DDBJ whole genome shotgun (WGS) entry which is preliminary data.</text>
</comment>
<evidence type="ECO:0000256" key="2">
    <source>
        <dbReference type="SAM" id="MobiDB-lite"/>
    </source>
</evidence>
<evidence type="ECO:0000313" key="4">
    <source>
        <dbReference type="EMBL" id="CAF9916008.1"/>
    </source>
</evidence>